<dbReference type="EMBL" id="QREG01000039">
    <property type="protein sequence ID" value="RED91585.1"/>
    <property type="molecule type" value="Genomic_DNA"/>
</dbReference>
<keyword evidence="4" id="KW-1185">Reference proteome</keyword>
<dbReference type="RefSeq" id="WP_115870503.1">
    <property type="nucleotide sequence ID" value="NZ_QREG01000039.1"/>
</dbReference>
<feature type="chain" id="PRO_5017575153" evidence="1">
    <location>
        <begin position="19"/>
        <end position="266"/>
    </location>
</feature>
<feature type="domain" description="M23ase beta-sheet core" evidence="2">
    <location>
        <begin position="137"/>
        <end position="234"/>
    </location>
</feature>
<evidence type="ECO:0000313" key="4">
    <source>
        <dbReference type="Proteomes" id="UP000256779"/>
    </source>
</evidence>
<dbReference type="CDD" id="cd12797">
    <property type="entry name" value="M23_peptidase"/>
    <property type="match status" value="1"/>
</dbReference>
<feature type="signal peptide" evidence="1">
    <location>
        <begin position="1"/>
        <end position="18"/>
    </location>
</feature>
<dbReference type="GO" id="GO:0004222">
    <property type="term" value="F:metalloendopeptidase activity"/>
    <property type="evidence" value="ECO:0007669"/>
    <property type="project" value="TreeGrafter"/>
</dbReference>
<organism evidence="3 4">
    <name type="scientific">Marinoscillum furvescens DSM 4134</name>
    <dbReference type="NCBI Taxonomy" id="1122208"/>
    <lineage>
        <taxon>Bacteria</taxon>
        <taxon>Pseudomonadati</taxon>
        <taxon>Bacteroidota</taxon>
        <taxon>Cytophagia</taxon>
        <taxon>Cytophagales</taxon>
        <taxon>Reichenbachiellaceae</taxon>
        <taxon>Marinoscillum</taxon>
    </lineage>
</organism>
<proteinExistence type="predicted"/>
<dbReference type="PANTHER" id="PTHR21666">
    <property type="entry name" value="PEPTIDASE-RELATED"/>
    <property type="match status" value="1"/>
</dbReference>
<accession>A0A3D9KWK5</accession>
<protein>
    <submittedName>
        <fullName evidence="3">Peptidase M23-like protein</fullName>
    </submittedName>
</protein>
<dbReference type="OrthoDB" id="9809488at2"/>
<dbReference type="InterPro" id="IPR011055">
    <property type="entry name" value="Dup_hybrid_motif"/>
</dbReference>
<dbReference type="Pfam" id="PF01551">
    <property type="entry name" value="Peptidase_M23"/>
    <property type="match status" value="1"/>
</dbReference>
<name>A0A3D9KWK5_MARFU</name>
<dbReference type="SUPFAM" id="SSF51261">
    <property type="entry name" value="Duplicated hybrid motif"/>
    <property type="match status" value="1"/>
</dbReference>
<dbReference type="InterPro" id="IPR016047">
    <property type="entry name" value="M23ase_b-sheet_dom"/>
</dbReference>
<dbReference type="PANTHER" id="PTHR21666:SF270">
    <property type="entry name" value="MUREIN HYDROLASE ACTIVATOR ENVC"/>
    <property type="match status" value="1"/>
</dbReference>
<comment type="caution">
    <text evidence="3">The sequence shown here is derived from an EMBL/GenBank/DDBJ whole genome shotgun (WGS) entry which is preliminary data.</text>
</comment>
<sequence>MKHLLTLVLAFCIVQATAQEKVIKAYHETQEDNSLIIYVENRSEVLHSVLLEGNLKGMSASIALPITQVVPPKSTTAFVTLTPTANSYGYSYEFTSTQGDVTAIHDDTYVYQLPYQSGESHRIDQGYLERPTHMDQYALDFHMDTGTKICAIRDGKVMNVVQKHNRGCPDKSCGQYNNFVQVMHADGSIADYSHLQKNGALVKIGDEVKAGDVIALSGATGQASGPHLHLEVYVMRFSGSQSVEASYQLDASTVGIPQTGKSYTKP</sequence>
<dbReference type="InterPro" id="IPR050570">
    <property type="entry name" value="Cell_wall_metabolism_enzyme"/>
</dbReference>
<reference evidence="3 4" key="1">
    <citation type="submission" date="2018-07" db="EMBL/GenBank/DDBJ databases">
        <title>Genomic Encyclopedia of Type Strains, Phase IV (KMG-IV): sequencing the most valuable type-strain genomes for metagenomic binning, comparative biology and taxonomic classification.</title>
        <authorList>
            <person name="Goeker M."/>
        </authorList>
    </citation>
    <scope>NUCLEOTIDE SEQUENCE [LARGE SCALE GENOMIC DNA]</scope>
    <source>
        <strain evidence="3 4">DSM 4134</strain>
    </source>
</reference>
<dbReference type="AlphaFoldDB" id="A0A3D9KWK5"/>
<dbReference type="Gene3D" id="2.70.70.10">
    <property type="entry name" value="Glucose Permease (Domain IIA)"/>
    <property type="match status" value="1"/>
</dbReference>
<dbReference type="Proteomes" id="UP000256779">
    <property type="component" value="Unassembled WGS sequence"/>
</dbReference>
<evidence type="ECO:0000256" key="1">
    <source>
        <dbReference type="SAM" id="SignalP"/>
    </source>
</evidence>
<keyword evidence="1" id="KW-0732">Signal</keyword>
<evidence type="ECO:0000313" key="3">
    <source>
        <dbReference type="EMBL" id="RED91585.1"/>
    </source>
</evidence>
<evidence type="ECO:0000259" key="2">
    <source>
        <dbReference type="Pfam" id="PF01551"/>
    </source>
</evidence>
<gene>
    <name evidence="3" type="ORF">C7460_1394</name>
</gene>